<reference evidence="2" key="2">
    <citation type="submission" date="2020-09" db="EMBL/GenBank/DDBJ databases">
        <authorList>
            <person name="Sun Q."/>
            <person name="Zhou Y."/>
        </authorList>
    </citation>
    <scope>NUCLEOTIDE SEQUENCE</scope>
    <source>
        <strain evidence="2">CGMCC 4.7201</strain>
    </source>
</reference>
<comment type="caution">
    <text evidence="2">The sequence shown here is derived from an EMBL/GenBank/DDBJ whole genome shotgun (WGS) entry which is preliminary data.</text>
</comment>
<feature type="signal peptide" evidence="1">
    <location>
        <begin position="1"/>
        <end position="35"/>
    </location>
</feature>
<gene>
    <name evidence="2" type="ORF">GCM10012280_55840</name>
</gene>
<organism evidence="2 3">
    <name type="scientific">Wenjunlia tyrosinilytica</name>
    <dbReference type="NCBI Taxonomy" id="1544741"/>
    <lineage>
        <taxon>Bacteria</taxon>
        <taxon>Bacillati</taxon>
        <taxon>Actinomycetota</taxon>
        <taxon>Actinomycetes</taxon>
        <taxon>Kitasatosporales</taxon>
        <taxon>Streptomycetaceae</taxon>
        <taxon>Wenjunlia</taxon>
    </lineage>
</organism>
<evidence type="ECO:0000313" key="3">
    <source>
        <dbReference type="Proteomes" id="UP000641932"/>
    </source>
</evidence>
<keyword evidence="3" id="KW-1185">Reference proteome</keyword>
<dbReference type="InterPro" id="IPR011050">
    <property type="entry name" value="Pectin_lyase_fold/virulence"/>
</dbReference>
<dbReference type="EMBL" id="BMMS01000029">
    <property type="protein sequence ID" value="GGO96413.1"/>
    <property type="molecule type" value="Genomic_DNA"/>
</dbReference>
<evidence type="ECO:0000313" key="2">
    <source>
        <dbReference type="EMBL" id="GGO96413.1"/>
    </source>
</evidence>
<evidence type="ECO:0000256" key="1">
    <source>
        <dbReference type="SAM" id="SignalP"/>
    </source>
</evidence>
<feature type="chain" id="PRO_5037435796" evidence="1">
    <location>
        <begin position="36"/>
        <end position="327"/>
    </location>
</feature>
<dbReference type="RefSeq" id="WP_189134590.1">
    <property type="nucleotide sequence ID" value="NZ_BMMS01000029.1"/>
</dbReference>
<proteinExistence type="predicted"/>
<dbReference type="SUPFAM" id="SSF51126">
    <property type="entry name" value="Pectin lyase-like"/>
    <property type="match status" value="1"/>
</dbReference>
<accession>A0A917ZWS6</accession>
<dbReference type="Proteomes" id="UP000641932">
    <property type="component" value="Unassembled WGS sequence"/>
</dbReference>
<reference evidence="2" key="1">
    <citation type="journal article" date="2014" name="Int. J. Syst. Evol. Microbiol.">
        <title>Complete genome sequence of Corynebacterium casei LMG S-19264T (=DSM 44701T), isolated from a smear-ripened cheese.</title>
        <authorList>
            <consortium name="US DOE Joint Genome Institute (JGI-PGF)"/>
            <person name="Walter F."/>
            <person name="Albersmeier A."/>
            <person name="Kalinowski J."/>
            <person name="Ruckert C."/>
        </authorList>
    </citation>
    <scope>NUCLEOTIDE SEQUENCE</scope>
    <source>
        <strain evidence="2">CGMCC 4.7201</strain>
    </source>
</reference>
<keyword evidence="1" id="KW-0732">Signal</keyword>
<protein>
    <submittedName>
        <fullName evidence="2">Uncharacterized protein</fullName>
    </submittedName>
</protein>
<sequence>MHLPRLTTTPLGKLLTTAACAIAFLVGAAVAPATAAPPAFVACNDVPGLIAAINAANSSGGGSIALAPLCTYTVTAADNDSNAFPTISSPITISGAATTITQTAAFGVRFFQVTASGNLTLNGLTLTGGRASLGGAILTDGTLTLNNDSLTLNTATIFGGAVFVRAGTTTLNTSRVTDNTATAGGGIRTQSATTLNINTSSLLRNTATSSGGGGLQNAGNATIRTTLIDGNSATGSNGGGGISHLLGNLALSTSTVSANTVTSGPAGGIQVSAGATAALTTSLITRNTASTAPGGVENNGTVTNNLTAIVLNTPTNCSPTVVPGCVS</sequence>
<name>A0A917ZWS6_9ACTN</name>
<dbReference type="AlphaFoldDB" id="A0A917ZWS6"/>